<keyword evidence="7 8" id="KW-0092">Biotin</keyword>
<evidence type="ECO:0000259" key="9">
    <source>
        <dbReference type="PROSITE" id="PS50968"/>
    </source>
</evidence>
<accession>A0A1H0Y6W6</accession>
<evidence type="ECO:0000313" key="10">
    <source>
        <dbReference type="EMBL" id="SDQ10934.1"/>
    </source>
</evidence>
<feature type="domain" description="Lipoyl-binding" evidence="9">
    <location>
        <begin position="86"/>
        <end position="162"/>
    </location>
</feature>
<reference evidence="11" key="1">
    <citation type="submission" date="2016-10" db="EMBL/GenBank/DDBJ databases">
        <authorList>
            <person name="Varghese N."/>
            <person name="Submissions S."/>
        </authorList>
    </citation>
    <scope>NUCLEOTIDE SEQUENCE [LARGE SCALE GENOMIC DNA]</scope>
    <source>
        <strain evidence="11">MPL-11</strain>
    </source>
</reference>
<dbReference type="GO" id="GO:0006633">
    <property type="term" value="P:fatty acid biosynthetic process"/>
    <property type="evidence" value="ECO:0007669"/>
    <property type="project" value="UniProtKB-UniPathway"/>
</dbReference>
<gene>
    <name evidence="10" type="ORF">SAMN04487752_0743</name>
</gene>
<comment type="pathway">
    <text evidence="1 8">Lipid metabolism; fatty acid biosynthesis.</text>
</comment>
<dbReference type="PANTHER" id="PTHR45266:SF3">
    <property type="entry name" value="OXALOACETATE DECARBOXYLASE ALPHA CHAIN"/>
    <property type="match status" value="1"/>
</dbReference>
<dbReference type="RefSeq" id="WP_035023159.1">
    <property type="nucleotide sequence ID" value="NZ_CP084916.1"/>
</dbReference>
<dbReference type="CDD" id="cd06850">
    <property type="entry name" value="biotinyl_domain"/>
    <property type="match status" value="1"/>
</dbReference>
<dbReference type="InterPro" id="IPR050709">
    <property type="entry name" value="Biotin_Carboxyl_Carrier/Decarb"/>
</dbReference>
<evidence type="ECO:0000256" key="8">
    <source>
        <dbReference type="RuleBase" id="RU364072"/>
    </source>
</evidence>
<dbReference type="InterPro" id="IPR001249">
    <property type="entry name" value="AcCoA_biotinCC"/>
</dbReference>
<dbReference type="EMBL" id="FNJW01000008">
    <property type="protein sequence ID" value="SDQ10934.1"/>
    <property type="molecule type" value="Genomic_DNA"/>
</dbReference>
<name>A0A1H0Y6W6_9LACT</name>
<dbReference type="SUPFAM" id="SSF51230">
    <property type="entry name" value="Single hybrid motif"/>
    <property type="match status" value="1"/>
</dbReference>
<evidence type="ECO:0000313" key="11">
    <source>
        <dbReference type="Proteomes" id="UP000199481"/>
    </source>
</evidence>
<keyword evidence="5 8" id="KW-0443">Lipid metabolism</keyword>
<dbReference type="NCBIfam" id="TIGR00531">
    <property type="entry name" value="BCCP"/>
    <property type="match status" value="1"/>
</dbReference>
<evidence type="ECO:0000256" key="3">
    <source>
        <dbReference type="ARBA" id="ARBA00022516"/>
    </source>
</evidence>
<keyword evidence="4 8" id="KW-0276">Fatty acid metabolism</keyword>
<dbReference type="Pfam" id="PF00364">
    <property type="entry name" value="Biotin_lipoyl"/>
    <property type="match status" value="1"/>
</dbReference>
<dbReference type="PANTHER" id="PTHR45266">
    <property type="entry name" value="OXALOACETATE DECARBOXYLASE ALPHA CHAIN"/>
    <property type="match status" value="1"/>
</dbReference>
<keyword evidence="11" id="KW-1185">Reference proteome</keyword>
<dbReference type="OrthoDB" id="9811735at2"/>
<evidence type="ECO:0000256" key="1">
    <source>
        <dbReference type="ARBA" id="ARBA00005194"/>
    </source>
</evidence>
<dbReference type="InterPro" id="IPR001882">
    <property type="entry name" value="Biotin_BS"/>
</dbReference>
<organism evidence="10 11">
    <name type="scientific">Carnobacterium viridans</name>
    <dbReference type="NCBI Taxonomy" id="174587"/>
    <lineage>
        <taxon>Bacteria</taxon>
        <taxon>Bacillati</taxon>
        <taxon>Bacillota</taxon>
        <taxon>Bacilli</taxon>
        <taxon>Lactobacillales</taxon>
        <taxon>Carnobacteriaceae</taxon>
        <taxon>Carnobacterium</taxon>
    </lineage>
</organism>
<dbReference type="PRINTS" id="PR01071">
    <property type="entry name" value="ACOABIOTINCC"/>
</dbReference>
<dbReference type="AlphaFoldDB" id="A0A1H0Y6W6"/>
<evidence type="ECO:0000256" key="7">
    <source>
        <dbReference type="ARBA" id="ARBA00023267"/>
    </source>
</evidence>
<keyword evidence="3 8" id="KW-0444">Lipid biosynthesis</keyword>
<comment type="function">
    <text evidence="8">This protein is a component of the acetyl coenzyme A carboxylase complex; first, biotin carboxylase catalyzes the carboxylation of the carrier protein and then the transcarboxylase transfers the carboxyl group to form malonyl-CoA.</text>
</comment>
<dbReference type="GO" id="GO:0009317">
    <property type="term" value="C:acetyl-CoA carboxylase complex"/>
    <property type="evidence" value="ECO:0007669"/>
    <property type="project" value="InterPro"/>
</dbReference>
<dbReference type="PROSITE" id="PS00188">
    <property type="entry name" value="BIOTIN"/>
    <property type="match status" value="1"/>
</dbReference>
<evidence type="ECO:0000256" key="6">
    <source>
        <dbReference type="ARBA" id="ARBA00023160"/>
    </source>
</evidence>
<proteinExistence type="predicted"/>
<dbReference type="UniPathway" id="UPA00094"/>
<protein>
    <recommendedName>
        <fullName evidence="2 8">Biotin carboxyl carrier protein of acetyl-CoA carboxylase</fullName>
    </recommendedName>
</protein>
<dbReference type="GO" id="GO:0003989">
    <property type="term" value="F:acetyl-CoA carboxylase activity"/>
    <property type="evidence" value="ECO:0007669"/>
    <property type="project" value="InterPro"/>
</dbReference>
<evidence type="ECO:0000256" key="5">
    <source>
        <dbReference type="ARBA" id="ARBA00023098"/>
    </source>
</evidence>
<dbReference type="Gene3D" id="2.40.50.100">
    <property type="match status" value="1"/>
</dbReference>
<dbReference type="Proteomes" id="UP000199481">
    <property type="component" value="Unassembled WGS sequence"/>
</dbReference>
<keyword evidence="6 8" id="KW-0275">Fatty acid biosynthesis</keyword>
<sequence>MDFGQVKEILDLVNQSELTEFDLQMDNVTLRMSKNTSSQKISNQTVLTDSETRFNEPVRKENIQTSSPIFEEVSKSAPIAEPVADGALVHSPIVGVIYTSPSPDQPAFKKVGDKVTVGETLCIVEAMKLMNEIKSEVDGTITEILIEDEQVVEFNQPLFRIA</sequence>
<evidence type="ECO:0000256" key="2">
    <source>
        <dbReference type="ARBA" id="ARBA00017562"/>
    </source>
</evidence>
<evidence type="ECO:0000256" key="4">
    <source>
        <dbReference type="ARBA" id="ARBA00022832"/>
    </source>
</evidence>
<dbReference type="InterPro" id="IPR000089">
    <property type="entry name" value="Biotin_lipoyl"/>
</dbReference>
<dbReference type="PROSITE" id="PS50968">
    <property type="entry name" value="BIOTINYL_LIPOYL"/>
    <property type="match status" value="1"/>
</dbReference>
<dbReference type="InterPro" id="IPR011053">
    <property type="entry name" value="Single_hybrid_motif"/>
</dbReference>